<dbReference type="Gene3D" id="2.60.120.330">
    <property type="entry name" value="B-lactam Antibiotic, Isopenicillin N Synthase, Chain"/>
    <property type="match status" value="1"/>
</dbReference>
<dbReference type="InterPro" id="IPR027443">
    <property type="entry name" value="IPNS-like_sf"/>
</dbReference>
<dbReference type="KEGG" id="tps:THAPS_16607"/>
<dbReference type="GeneID" id="7450651"/>
<gene>
    <name evidence="1" type="ORF">THAPS_16607</name>
</gene>
<evidence type="ECO:0000313" key="2">
    <source>
        <dbReference type="Proteomes" id="UP000001449"/>
    </source>
</evidence>
<dbReference type="AlphaFoldDB" id="B5YNA1"/>
<dbReference type="SUPFAM" id="SSF51197">
    <property type="entry name" value="Clavaminate synthase-like"/>
    <property type="match status" value="1"/>
</dbReference>
<dbReference type="EMBL" id="CP001160">
    <property type="protein sequence ID" value="ACI64596.1"/>
    <property type="molecule type" value="Genomic_DNA"/>
</dbReference>
<sequence>LGLIAIRNVPGFVKAKEALLPQAHTLAHLPSSVLEEQLSDPMSFYNAGWSHGKEKLGDEPDFSKASYYFNPITDTPGTAVEREQYPASYPCNKWPTEQDIPHFKDNAKILGCIMHQVVALLAKHIDALAEKKVKGYQTDLLYNAMKDTEKAKGRLLYYFPLETKDGDEQMGEQIDNWIGWHNDSGFLTSLAGDLYINDETGERLDQSAIDPEAGLYVTDRSGESIHVGIPEDCMAVQIGECVQILTGGVVVATPHCVRGPR</sequence>
<feature type="non-terminal residue" evidence="1">
    <location>
        <position position="1"/>
    </location>
</feature>
<dbReference type="OMA" id="ANCAFYT"/>
<dbReference type="PANTHER" id="PTHR48420">
    <property type="entry name" value="NON-HAEM DIOXYGENASE N-TERMINAL DOMAIN-CONTAINING PROTEIN"/>
    <property type="match status" value="1"/>
</dbReference>
<dbReference type="InParanoid" id="B5YNA1"/>
<dbReference type="PaxDb" id="35128-Thaps16607"/>
<reference evidence="1 2" key="2">
    <citation type="journal article" date="2008" name="Nature">
        <title>The Phaeodactylum genome reveals the evolutionary history of diatom genomes.</title>
        <authorList>
            <person name="Bowler C."/>
            <person name="Allen A.E."/>
            <person name="Badger J.H."/>
            <person name="Grimwood J."/>
            <person name="Jabbari K."/>
            <person name="Kuo A."/>
            <person name="Maheswari U."/>
            <person name="Martens C."/>
            <person name="Maumus F."/>
            <person name="Otillar R.P."/>
            <person name="Rayko E."/>
            <person name="Salamov A."/>
            <person name="Vandepoele K."/>
            <person name="Beszteri B."/>
            <person name="Gruber A."/>
            <person name="Heijde M."/>
            <person name="Katinka M."/>
            <person name="Mock T."/>
            <person name="Valentin K."/>
            <person name="Verret F."/>
            <person name="Berges J.A."/>
            <person name="Brownlee C."/>
            <person name="Cadoret J.P."/>
            <person name="Chiovitti A."/>
            <person name="Choi C.J."/>
            <person name="Coesel S."/>
            <person name="De Martino A."/>
            <person name="Detter J.C."/>
            <person name="Durkin C."/>
            <person name="Falciatore A."/>
            <person name="Fournet J."/>
            <person name="Haruta M."/>
            <person name="Huysman M.J."/>
            <person name="Jenkins B.D."/>
            <person name="Jiroutova K."/>
            <person name="Jorgensen R.E."/>
            <person name="Joubert Y."/>
            <person name="Kaplan A."/>
            <person name="Kroger N."/>
            <person name="Kroth P.G."/>
            <person name="La Roche J."/>
            <person name="Lindquist E."/>
            <person name="Lommer M."/>
            <person name="Martin-Jezequel V."/>
            <person name="Lopez P.J."/>
            <person name="Lucas S."/>
            <person name="Mangogna M."/>
            <person name="McGinnis K."/>
            <person name="Medlin L.K."/>
            <person name="Montsant A."/>
            <person name="Oudot-Le Secq M.P."/>
            <person name="Napoli C."/>
            <person name="Obornik M."/>
            <person name="Parker M.S."/>
            <person name="Petit J.L."/>
            <person name="Porcel B.M."/>
            <person name="Poulsen N."/>
            <person name="Robison M."/>
            <person name="Rychlewski L."/>
            <person name="Rynearson T.A."/>
            <person name="Schmutz J."/>
            <person name="Shapiro H."/>
            <person name="Siaut M."/>
            <person name="Stanley M."/>
            <person name="Sussman M.R."/>
            <person name="Taylor A.R."/>
            <person name="Vardi A."/>
            <person name="von Dassow P."/>
            <person name="Vyverman W."/>
            <person name="Willis A."/>
            <person name="Wyrwicz L.S."/>
            <person name="Rokhsar D.S."/>
            <person name="Weissenbach J."/>
            <person name="Armbrust E.V."/>
            <person name="Green B.R."/>
            <person name="Van de Peer Y."/>
            <person name="Grigoriev I.V."/>
        </authorList>
    </citation>
    <scope>NUCLEOTIDE SEQUENCE [LARGE SCALE GENOMIC DNA]</scope>
    <source>
        <strain evidence="1 2">CCMP1335</strain>
    </source>
</reference>
<evidence type="ECO:0008006" key="3">
    <source>
        <dbReference type="Google" id="ProtNLM"/>
    </source>
</evidence>
<reference evidence="1 2" key="1">
    <citation type="journal article" date="2004" name="Science">
        <title>The genome of the diatom Thalassiosira pseudonana: ecology, evolution, and metabolism.</title>
        <authorList>
            <person name="Armbrust E.V."/>
            <person name="Berges J.A."/>
            <person name="Bowler C."/>
            <person name="Green B.R."/>
            <person name="Martinez D."/>
            <person name="Putnam N.H."/>
            <person name="Zhou S."/>
            <person name="Allen A.E."/>
            <person name="Apt K.E."/>
            <person name="Bechner M."/>
            <person name="Brzezinski M.A."/>
            <person name="Chaal B.K."/>
            <person name="Chiovitti A."/>
            <person name="Davis A.K."/>
            <person name="Demarest M.S."/>
            <person name="Detter J.C."/>
            <person name="Glavina T."/>
            <person name="Goodstein D."/>
            <person name="Hadi M.Z."/>
            <person name="Hellsten U."/>
            <person name="Hildebrand M."/>
            <person name="Jenkins B.D."/>
            <person name="Jurka J."/>
            <person name="Kapitonov V.V."/>
            <person name="Kroger N."/>
            <person name="Lau W.W."/>
            <person name="Lane T.W."/>
            <person name="Larimer F.W."/>
            <person name="Lippmeier J.C."/>
            <person name="Lucas S."/>
            <person name="Medina M."/>
            <person name="Montsant A."/>
            <person name="Obornik M."/>
            <person name="Parker M.S."/>
            <person name="Palenik B."/>
            <person name="Pazour G.J."/>
            <person name="Richardson P.M."/>
            <person name="Rynearson T.A."/>
            <person name="Saito M.A."/>
            <person name="Schwartz D.C."/>
            <person name="Thamatrakoln K."/>
            <person name="Valentin K."/>
            <person name="Vardi A."/>
            <person name="Wilkerson F.P."/>
            <person name="Rokhsar D.S."/>
        </authorList>
    </citation>
    <scope>NUCLEOTIDE SEQUENCE [LARGE SCALE GENOMIC DNA]</scope>
    <source>
        <strain evidence="1 2">CCMP1335</strain>
    </source>
</reference>
<accession>B5YNA1</accession>
<dbReference type="STRING" id="35128.B5YNA1"/>
<dbReference type="eggNOG" id="ENOG502QRGK">
    <property type="taxonomic scope" value="Eukaryota"/>
</dbReference>
<evidence type="ECO:0000313" key="1">
    <source>
        <dbReference type="EMBL" id="ACI64596.1"/>
    </source>
</evidence>
<proteinExistence type="predicted"/>
<feature type="non-terminal residue" evidence="1">
    <location>
        <position position="261"/>
    </location>
</feature>
<name>B5YNA1_THAPS</name>
<organism evidence="1 2">
    <name type="scientific">Thalassiosira pseudonana</name>
    <name type="common">Marine diatom</name>
    <name type="synonym">Cyclotella nana</name>
    <dbReference type="NCBI Taxonomy" id="35128"/>
    <lineage>
        <taxon>Eukaryota</taxon>
        <taxon>Sar</taxon>
        <taxon>Stramenopiles</taxon>
        <taxon>Ochrophyta</taxon>
        <taxon>Bacillariophyta</taxon>
        <taxon>Coscinodiscophyceae</taxon>
        <taxon>Thalassiosirophycidae</taxon>
        <taxon>Thalassiosirales</taxon>
        <taxon>Thalassiosiraceae</taxon>
        <taxon>Thalassiosira</taxon>
    </lineage>
</organism>
<protein>
    <recommendedName>
        <fullName evidence="3">Non-haem dioxygenase N-terminal domain-containing protein</fullName>
    </recommendedName>
</protein>
<dbReference type="HOGENOM" id="CLU_045411_0_0_1"/>
<keyword evidence="2" id="KW-1185">Reference proteome</keyword>
<dbReference type="PANTHER" id="PTHR48420:SF1">
    <property type="entry name" value="NON-HAEM DIOXYGENASE N-TERMINAL DOMAIN-CONTAINING PROTEIN"/>
    <property type="match status" value="1"/>
</dbReference>
<dbReference type="Proteomes" id="UP000001449">
    <property type="component" value="Chromosome 7"/>
</dbReference>
<dbReference type="RefSeq" id="XP_002295879.1">
    <property type="nucleotide sequence ID" value="XM_002295843.1"/>
</dbReference>